<organism evidence="1 2">
    <name type="scientific">Morus notabilis</name>
    <dbReference type="NCBI Taxonomy" id="981085"/>
    <lineage>
        <taxon>Eukaryota</taxon>
        <taxon>Viridiplantae</taxon>
        <taxon>Streptophyta</taxon>
        <taxon>Embryophyta</taxon>
        <taxon>Tracheophyta</taxon>
        <taxon>Spermatophyta</taxon>
        <taxon>Magnoliopsida</taxon>
        <taxon>eudicotyledons</taxon>
        <taxon>Gunneridae</taxon>
        <taxon>Pentapetalae</taxon>
        <taxon>rosids</taxon>
        <taxon>fabids</taxon>
        <taxon>Rosales</taxon>
        <taxon>Moraceae</taxon>
        <taxon>Moreae</taxon>
        <taxon>Morus</taxon>
    </lineage>
</organism>
<reference evidence="2" key="1">
    <citation type="submission" date="2013-01" db="EMBL/GenBank/DDBJ databases">
        <title>Draft Genome Sequence of a Mulberry Tree, Morus notabilis C.K. Schneid.</title>
        <authorList>
            <person name="He N."/>
            <person name="Zhao S."/>
        </authorList>
    </citation>
    <scope>NUCLEOTIDE SEQUENCE</scope>
</reference>
<gene>
    <name evidence="1" type="ORF">L484_020417</name>
</gene>
<accession>W9SLR5</accession>
<sequence>MSVAKPEVDSCWAAYVLVALLYEAPVRFDICPILELPHANNNHMPQSHGQTANAILALVNIVRETFLICGDTRHHCACHVSTFLRPSACWWFT</sequence>
<proteinExistence type="predicted"/>
<dbReference type="AlphaFoldDB" id="W9SLR5"/>
<keyword evidence="2" id="KW-1185">Reference proteome</keyword>
<dbReference type="EMBL" id="KE346351">
    <property type="protein sequence ID" value="EXC34650.1"/>
    <property type="molecule type" value="Genomic_DNA"/>
</dbReference>
<name>W9SLR5_9ROSA</name>
<dbReference type="Proteomes" id="UP000030645">
    <property type="component" value="Unassembled WGS sequence"/>
</dbReference>
<protein>
    <submittedName>
        <fullName evidence="1">Uncharacterized protein</fullName>
    </submittedName>
</protein>
<evidence type="ECO:0000313" key="2">
    <source>
        <dbReference type="Proteomes" id="UP000030645"/>
    </source>
</evidence>
<evidence type="ECO:0000313" key="1">
    <source>
        <dbReference type="EMBL" id="EXC34650.1"/>
    </source>
</evidence>